<organism evidence="1 2">
    <name type="scientific">Leptolyngbya subtilissima DQ-A4</name>
    <dbReference type="NCBI Taxonomy" id="2933933"/>
    <lineage>
        <taxon>Bacteria</taxon>
        <taxon>Bacillati</taxon>
        <taxon>Cyanobacteriota</taxon>
        <taxon>Cyanophyceae</taxon>
        <taxon>Leptolyngbyales</taxon>
        <taxon>Leptolyngbyaceae</taxon>
        <taxon>Leptolyngbya group</taxon>
        <taxon>Leptolyngbya</taxon>
    </lineage>
</organism>
<evidence type="ECO:0000313" key="2">
    <source>
        <dbReference type="Proteomes" id="UP001482513"/>
    </source>
</evidence>
<sequence>MNKTDLSRRLPIKTINADIDSFYSLGSVSGPMPNRTVAAPESIDANSAAMGAKQQRETEIAALVEVAADVARQTKVELCNAVMAIQESLREQTGHNPRQHRP</sequence>
<reference evidence="1 2" key="1">
    <citation type="submission" date="2022-04" db="EMBL/GenBank/DDBJ databases">
        <title>Positive selection, recombination, and allopatry shape intraspecific diversity of widespread and dominant cyanobacteria.</title>
        <authorList>
            <person name="Wei J."/>
            <person name="Shu W."/>
            <person name="Hu C."/>
        </authorList>
    </citation>
    <scope>NUCLEOTIDE SEQUENCE [LARGE SCALE GENOMIC DNA]</scope>
    <source>
        <strain evidence="1 2">DQ-A4</strain>
    </source>
</reference>
<protein>
    <submittedName>
        <fullName evidence="1">Uncharacterized protein</fullName>
    </submittedName>
</protein>
<proteinExistence type="predicted"/>
<keyword evidence="2" id="KW-1185">Reference proteome</keyword>
<name>A0ABV0K334_9CYAN</name>
<accession>A0ABV0K334</accession>
<gene>
    <name evidence="1" type="ORF">NC992_05735</name>
</gene>
<evidence type="ECO:0000313" key="1">
    <source>
        <dbReference type="EMBL" id="MEP0946367.1"/>
    </source>
</evidence>
<dbReference type="EMBL" id="JAMPKX010000002">
    <property type="protein sequence ID" value="MEP0946367.1"/>
    <property type="molecule type" value="Genomic_DNA"/>
</dbReference>
<comment type="caution">
    <text evidence="1">The sequence shown here is derived from an EMBL/GenBank/DDBJ whole genome shotgun (WGS) entry which is preliminary data.</text>
</comment>
<dbReference type="Proteomes" id="UP001482513">
    <property type="component" value="Unassembled WGS sequence"/>
</dbReference>
<dbReference type="RefSeq" id="WP_190695826.1">
    <property type="nucleotide sequence ID" value="NZ_JAMPKX010000002.1"/>
</dbReference>